<accession>A0ABQ2DZ11</accession>
<name>A0ABQ2DZ11_9ACTN</name>
<evidence type="ECO:0000313" key="10">
    <source>
        <dbReference type="Proteomes" id="UP000660265"/>
    </source>
</evidence>
<feature type="binding site" evidence="6">
    <location>
        <position position="163"/>
    </location>
    <ligand>
        <name>substrate</name>
    </ligand>
</feature>
<dbReference type="InterPro" id="IPR002645">
    <property type="entry name" value="STAS_dom"/>
</dbReference>
<evidence type="ECO:0000256" key="3">
    <source>
        <dbReference type="ARBA" id="ARBA00012918"/>
    </source>
</evidence>
<proteinExistence type="inferred from homology"/>
<dbReference type="RefSeq" id="WP_229700595.1">
    <property type="nucleotide sequence ID" value="NZ_BMMV01000002.1"/>
</dbReference>
<feature type="compositionally biased region" description="Basic and acidic residues" evidence="7">
    <location>
        <begin position="329"/>
        <end position="338"/>
    </location>
</feature>
<comment type="subunit">
    <text evidence="2 6">Homotetramer.</text>
</comment>
<dbReference type="Proteomes" id="UP000660265">
    <property type="component" value="Unassembled WGS sequence"/>
</dbReference>
<dbReference type="HAMAP" id="MF_00313">
    <property type="entry name" value="Glutaminase"/>
    <property type="match status" value="1"/>
</dbReference>
<dbReference type="EMBL" id="BMMV01000002">
    <property type="protein sequence ID" value="GGJ78152.1"/>
    <property type="molecule type" value="Genomic_DNA"/>
</dbReference>
<keyword evidence="6" id="KW-0007">Acetylation</keyword>
<evidence type="ECO:0000259" key="8">
    <source>
        <dbReference type="PROSITE" id="PS50801"/>
    </source>
</evidence>
<comment type="caution">
    <text evidence="9">The sequence shown here is derived from an EMBL/GenBank/DDBJ whole genome shotgun (WGS) entry which is preliminary data.</text>
</comment>
<dbReference type="Gene3D" id="3.30.750.24">
    <property type="entry name" value="STAS domain"/>
    <property type="match status" value="1"/>
</dbReference>
<dbReference type="PANTHER" id="PTHR12544">
    <property type="entry name" value="GLUTAMINASE"/>
    <property type="match status" value="1"/>
</dbReference>
<comment type="catalytic activity">
    <reaction evidence="5 6">
        <text>L-glutamine + H2O = L-glutamate + NH4(+)</text>
        <dbReference type="Rhea" id="RHEA:15889"/>
        <dbReference type="ChEBI" id="CHEBI:15377"/>
        <dbReference type="ChEBI" id="CHEBI:28938"/>
        <dbReference type="ChEBI" id="CHEBI:29985"/>
        <dbReference type="ChEBI" id="CHEBI:58359"/>
        <dbReference type="EC" id="3.5.1.2"/>
    </reaction>
</comment>
<dbReference type="PROSITE" id="PS50801">
    <property type="entry name" value="STAS"/>
    <property type="match status" value="1"/>
</dbReference>
<dbReference type="InterPro" id="IPR036513">
    <property type="entry name" value="STAS_dom_sf"/>
</dbReference>
<protein>
    <recommendedName>
        <fullName evidence="3 6">Glutaminase</fullName>
        <ecNumber evidence="3 6">3.5.1.2</ecNumber>
    </recommendedName>
</protein>
<keyword evidence="4 6" id="KW-0378">Hydrolase</keyword>
<dbReference type="PANTHER" id="PTHR12544:SF29">
    <property type="entry name" value="GLUTAMINASE"/>
    <property type="match status" value="1"/>
</dbReference>
<feature type="binding site" evidence="6">
    <location>
        <position position="170"/>
    </location>
    <ligand>
        <name>substrate</name>
    </ligand>
</feature>
<evidence type="ECO:0000256" key="2">
    <source>
        <dbReference type="ARBA" id="ARBA00011881"/>
    </source>
</evidence>
<comment type="similarity">
    <text evidence="1 6">Belongs to the glutaminase family.</text>
</comment>
<dbReference type="InterPro" id="IPR012338">
    <property type="entry name" value="Beta-lactam/transpept-like"/>
</dbReference>
<dbReference type="InterPro" id="IPR015868">
    <property type="entry name" value="Glutaminase"/>
</dbReference>
<feature type="binding site" evidence="6">
    <location>
        <position position="193"/>
    </location>
    <ligand>
        <name>substrate</name>
    </ligand>
</feature>
<evidence type="ECO:0000256" key="1">
    <source>
        <dbReference type="ARBA" id="ARBA00011076"/>
    </source>
</evidence>
<evidence type="ECO:0000256" key="6">
    <source>
        <dbReference type="HAMAP-Rule" id="MF_00313"/>
    </source>
</evidence>
<evidence type="ECO:0000256" key="4">
    <source>
        <dbReference type="ARBA" id="ARBA00022801"/>
    </source>
</evidence>
<feature type="binding site" evidence="6">
    <location>
        <position position="69"/>
    </location>
    <ligand>
        <name>substrate</name>
    </ligand>
</feature>
<dbReference type="Gene3D" id="3.40.710.10">
    <property type="entry name" value="DD-peptidase/beta-lactamase superfamily"/>
    <property type="match status" value="1"/>
</dbReference>
<dbReference type="NCBIfam" id="TIGR03814">
    <property type="entry name" value="Gln_ase"/>
    <property type="match status" value="1"/>
</dbReference>
<dbReference type="SUPFAM" id="SSF52091">
    <property type="entry name" value="SpoIIaa-like"/>
    <property type="match status" value="1"/>
</dbReference>
<dbReference type="EC" id="3.5.1.2" evidence="3 6"/>
<feature type="binding site" evidence="6">
    <location>
        <position position="119"/>
    </location>
    <ligand>
        <name>substrate</name>
    </ligand>
</feature>
<reference evidence="10" key="1">
    <citation type="journal article" date="2019" name="Int. J. Syst. Evol. Microbiol.">
        <title>The Global Catalogue of Microorganisms (GCM) 10K type strain sequencing project: providing services to taxonomists for standard genome sequencing and annotation.</title>
        <authorList>
            <consortium name="The Broad Institute Genomics Platform"/>
            <consortium name="The Broad Institute Genome Sequencing Center for Infectious Disease"/>
            <person name="Wu L."/>
            <person name="Ma J."/>
        </authorList>
    </citation>
    <scope>NUCLEOTIDE SEQUENCE [LARGE SCALE GENOMIC DNA]</scope>
    <source>
        <strain evidence="10">CGMCC 4.7275</strain>
    </source>
</reference>
<feature type="binding site" evidence="6">
    <location>
        <position position="245"/>
    </location>
    <ligand>
        <name>substrate</name>
    </ligand>
</feature>
<feature type="domain" description="STAS" evidence="8">
    <location>
        <begin position="347"/>
        <end position="417"/>
    </location>
</feature>
<evidence type="ECO:0000256" key="5">
    <source>
        <dbReference type="ARBA" id="ARBA00049534"/>
    </source>
</evidence>
<organism evidence="9 10">
    <name type="scientific">Streptomyces camponoticapitis</name>
    <dbReference type="NCBI Taxonomy" id="1616125"/>
    <lineage>
        <taxon>Bacteria</taxon>
        <taxon>Bacillati</taxon>
        <taxon>Actinomycetota</taxon>
        <taxon>Actinomycetes</taxon>
        <taxon>Kitasatosporales</taxon>
        <taxon>Streptomycetaceae</taxon>
        <taxon>Streptomyces</taxon>
    </lineage>
</organism>
<evidence type="ECO:0000256" key="7">
    <source>
        <dbReference type="SAM" id="MobiDB-lite"/>
    </source>
</evidence>
<feature type="binding site" evidence="6">
    <location>
        <position position="263"/>
    </location>
    <ligand>
        <name>substrate</name>
    </ligand>
</feature>
<evidence type="ECO:0000313" key="9">
    <source>
        <dbReference type="EMBL" id="GGJ78152.1"/>
    </source>
</evidence>
<sequence>MTPVSATDVITDALVELQRRVANLDEGEVASYIPQLATADPHTFGIALTSMGGNHYWSGGVDTPFTLQSVSKPFVYALVLAELGLEEVTRWVGAEPSGEAYNAISLEPNTGRPANAMINAGAIVTTALVPGTDEEERFERILDCLGRFAGRRLDVDERVRASESETGDRNRALAYLMRGAGSLPGRPSGVETYFRQCSVRVTTVDLAVMAATLANGGVNPSTGETVVPEPVAVQVLAVMASCGMYNASGDWLLRVGLPAKSGVSGGLIAASPARFGLAVHSPPLDATGTPVRGVAVLRELSTRFGLHLMRRSSRTAPTVKLAETARTAPSDRPRSEAEREVIERAGDNVAIVAAQGILDFTESERLLHELGNVLPEEPGWVVLDLEDVSEIRPFAEIMLREALTRLAAQGHQVTVVGDLAPHADEGTRADGEGAWRQVPSRETAVARCEDALLSAGINRQAGPVSSDGEEGGDGA</sequence>
<dbReference type="Pfam" id="PF04960">
    <property type="entry name" value="Glutaminase"/>
    <property type="match status" value="1"/>
</dbReference>
<dbReference type="SUPFAM" id="SSF56601">
    <property type="entry name" value="beta-lactamase/transpeptidase-like"/>
    <property type="match status" value="1"/>
</dbReference>
<gene>
    <name evidence="6" type="primary">glsA</name>
    <name evidence="9" type="ORF">GCM10011583_07070</name>
</gene>
<keyword evidence="10" id="KW-1185">Reference proteome</keyword>
<feature type="region of interest" description="Disordered" evidence="7">
    <location>
        <begin position="317"/>
        <end position="338"/>
    </location>
</feature>